<comment type="cofactor">
    <cofactor evidence="5">
        <name>a divalent metal cation</name>
        <dbReference type="ChEBI" id="CHEBI:60240"/>
    </cofactor>
    <text evidence="5">Binds 1 divalent metal cation per subunit.</text>
</comment>
<dbReference type="Proteomes" id="UP000294947">
    <property type="component" value="Unassembled WGS sequence"/>
</dbReference>
<evidence type="ECO:0000313" key="9">
    <source>
        <dbReference type="EMBL" id="TDD55996.1"/>
    </source>
</evidence>
<proteinExistence type="inferred from homology"/>
<evidence type="ECO:0000256" key="1">
    <source>
        <dbReference type="ARBA" id="ARBA00000815"/>
    </source>
</evidence>
<dbReference type="PANTHER" id="PTHR30457:SF0">
    <property type="entry name" value="PHOSPHATASE, PUTATIVE (AFU_ORTHOLOGUE AFUA_4G01070)-RELATED"/>
    <property type="match status" value="1"/>
</dbReference>
<keyword evidence="3 5" id="KW-0479">Metal-binding</keyword>
<name>A0A4R4ZD75_9PSEU</name>
<feature type="compositionally biased region" description="Polar residues" evidence="6">
    <location>
        <begin position="80"/>
        <end position="92"/>
    </location>
</feature>
<feature type="region of interest" description="Disordered" evidence="6">
    <location>
        <begin position="77"/>
        <end position="98"/>
    </location>
</feature>
<feature type="binding site" evidence="5">
    <location>
        <position position="81"/>
    </location>
    <ligand>
        <name>a divalent metal cation</name>
        <dbReference type="ChEBI" id="CHEBI:60240"/>
    </ligand>
</feature>
<dbReference type="InterPro" id="IPR030048">
    <property type="entry name" value="SurE"/>
</dbReference>
<feature type="domain" description="Survival protein SurE-like phosphatase/nucleotidase" evidence="8">
    <location>
        <begin position="44"/>
        <end position="242"/>
    </location>
</feature>
<sequence length="311" mass="32292">MSRFSQRRGESMRRIFRSAAASAVAVAFVTTTASAAPEQEPLDVLLTDDDGHAAPTLAALKQALTAAGHRVTVVAPCDDQSGSGTQLSSNYASGEPGPENTITAEQLAPDVWSVCGSPGDAVLFGLQHVFTSGPPDVVVSGANPGQNSGAVANHSGTVGATITAGEMSIPAIAISVEIDLTANPPQLGNVAAAADYTARVLDRLQGTSGGAALLPEHVSLNINYPVAPEVKGTRVTKTGRNAFVRPKYERTDLCENCYVIRPEVDLSRDPVADSDNNALAADYVSITPLDGDWTASDGVRSSIRQRLGTLR</sequence>
<dbReference type="PANTHER" id="PTHR30457">
    <property type="entry name" value="5'-NUCLEOTIDASE SURE"/>
    <property type="match status" value="1"/>
</dbReference>
<dbReference type="InterPro" id="IPR036523">
    <property type="entry name" value="SurE-like_sf"/>
</dbReference>
<feature type="signal peptide" evidence="7">
    <location>
        <begin position="1"/>
        <end position="35"/>
    </location>
</feature>
<dbReference type="OrthoDB" id="9780815at2"/>
<feature type="binding site" evidence="5">
    <location>
        <position position="49"/>
    </location>
    <ligand>
        <name>a divalent metal cation</name>
        <dbReference type="ChEBI" id="CHEBI:60240"/>
    </ligand>
</feature>
<feature type="binding site" evidence="5">
    <location>
        <position position="143"/>
    </location>
    <ligand>
        <name>a divalent metal cation</name>
        <dbReference type="ChEBI" id="CHEBI:60240"/>
    </ligand>
</feature>
<evidence type="ECO:0000256" key="6">
    <source>
        <dbReference type="SAM" id="MobiDB-lite"/>
    </source>
</evidence>
<feature type="binding site" evidence="5">
    <location>
        <position position="50"/>
    </location>
    <ligand>
        <name>a divalent metal cation</name>
        <dbReference type="ChEBI" id="CHEBI:60240"/>
    </ligand>
</feature>
<dbReference type="InterPro" id="IPR002828">
    <property type="entry name" value="SurE-like_Pase/nucleotidase"/>
</dbReference>
<keyword evidence="10" id="KW-1185">Reference proteome</keyword>
<dbReference type="EMBL" id="SMKW01000002">
    <property type="protein sequence ID" value="TDD55996.1"/>
    <property type="molecule type" value="Genomic_DNA"/>
</dbReference>
<evidence type="ECO:0000259" key="8">
    <source>
        <dbReference type="Pfam" id="PF01975"/>
    </source>
</evidence>
<organism evidence="9 10">
    <name type="scientific">Saccharopolyspora elongata</name>
    <dbReference type="NCBI Taxonomy" id="2530387"/>
    <lineage>
        <taxon>Bacteria</taxon>
        <taxon>Bacillati</taxon>
        <taxon>Actinomycetota</taxon>
        <taxon>Actinomycetes</taxon>
        <taxon>Pseudonocardiales</taxon>
        <taxon>Pseudonocardiaceae</taxon>
        <taxon>Saccharopolyspora</taxon>
    </lineage>
</organism>
<comment type="similarity">
    <text evidence="2 5">Belongs to the SurE nucleotidase family.</text>
</comment>
<dbReference type="GO" id="GO:0000166">
    <property type="term" value="F:nucleotide binding"/>
    <property type="evidence" value="ECO:0007669"/>
    <property type="project" value="UniProtKB-KW"/>
</dbReference>
<dbReference type="EC" id="3.1.3.5" evidence="5"/>
<keyword evidence="5" id="KW-0547">Nucleotide-binding</keyword>
<evidence type="ECO:0000256" key="7">
    <source>
        <dbReference type="SAM" id="SignalP"/>
    </source>
</evidence>
<evidence type="ECO:0000256" key="3">
    <source>
        <dbReference type="ARBA" id="ARBA00022723"/>
    </source>
</evidence>
<evidence type="ECO:0000256" key="2">
    <source>
        <dbReference type="ARBA" id="ARBA00011062"/>
    </source>
</evidence>
<evidence type="ECO:0000256" key="5">
    <source>
        <dbReference type="HAMAP-Rule" id="MF_00060"/>
    </source>
</evidence>
<protein>
    <recommendedName>
        <fullName evidence="5">5'-nucleotidase SurE</fullName>
        <ecNumber evidence="5">3.1.3.5</ecNumber>
    </recommendedName>
    <alternativeName>
        <fullName evidence="5">Nucleoside 5'-monophosphate phosphohydrolase</fullName>
    </alternativeName>
</protein>
<comment type="subcellular location">
    <subcellularLocation>
        <location evidence="5">Cytoplasm</location>
    </subcellularLocation>
</comment>
<evidence type="ECO:0000256" key="4">
    <source>
        <dbReference type="ARBA" id="ARBA00022801"/>
    </source>
</evidence>
<evidence type="ECO:0000313" key="10">
    <source>
        <dbReference type="Proteomes" id="UP000294947"/>
    </source>
</evidence>
<accession>A0A4R4ZD75</accession>
<reference evidence="9 10" key="1">
    <citation type="submission" date="2019-03" db="EMBL/GenBank/DDBJ databases">
        <title>Draft genome sequences of novel Actinobacteria.</title>
        <authorList>
            <person name="Sahin N."/>
            <person name="Ay H."/>
            <person name="Saygin H."/>
        </authorList>
    </citation>
    <scope>NUCLEOTIDE SEQUENCE [LARGE SCALE GENOMIC DNA]</scope>
    <source>
        <strain evidence="9 10">7K502</strain>
    </source>
</reference>
<comment type="caution">
    <text evidence="9">The sequence shown here is derived from an EMBL/GenBank/DDBJ whole genome shotgun (WGS) entry which is preliminary data.</text>
</comment>
<dbReference type="AlphaFoldDB" id="A0A4R4ZD75"/>
<dbReference type="Pfam" id="PF01975">
    <property type="entry name" value="SurE"/>
    <property type="match status" value="1"/>
</dbReference>
<dbReference type="SUPFAM" id="SSF64167">
    <property type="entry name" value="SurE-like"/>
    <property type="match status" value="1"/>
</dbReference>
<keyword evidence="4 5" id="KW-0378">Hydrolase</keyword>
<comment type="catalytic activity">
    <reaction evidence="1 5">
        <text>a ribonucleoside 5'-phosphate + H2O = a ribonucleoside + phosphate</text>
        <dbReference type="Rhea" id="RHEA:12484"/>
        <dbReference type="ChEBI" id="CHEBI:15377"/>
        <dbReference type="ChEBI" id="CHEBI:18254"/>
        <dbReference type="ChEBI" id="CHEBI:43474"/>
        <dbReference type="ChEBI" id="CHEBI:58043"/>
        <dbReference type="EC" id="3.1.3.5"/>
    </reaction>
</comment>
<dbReference type="HAMAP" id="MF_00060">
    <property type="entry name" value="SurE"/>
    <property type="match status" value="1"/>
</dbReference>
<dbReference type="GO" id="GO:0046872">
    <property type="term" value="F:metal ion binding"/>
    <property type="evidence" value="ECO:0007669"/>
    <property type="project" value="UniProtKB-UniRule"/>
</dbReference>
<gene>
    <name evidence="5" type="primary">surE</name>
    <name evidence="9" type="ORF">E1288_02230</name>
</gene>
<keyword evidence="7" id="KW-0732">Signal</keyword>
<dbReference type="GO" id="GO:0005737">
    <property type="term" value="C:cytoplasm"/>
    <property type="evidence" value="ECO:0007669"/>
    <property type="project" value="UniProtKB-SubCell"/>
</dbReference>
<dbReference type="Gene3D" id="3.40.1210.10">
    <property type="entry name" value="Survival protein SurE-like phosphatase/nucleotidase"/>
    <property type="match status" value="1"/>
</dbReference>
<keyword evidence="5" id="KW-0963">Cytoplasm</keyword>
<feature type="chain" id="PRO_5020924488" description="5'-nucleotidase SurE" evidence="7">
    <location>
        <begin position="36"/>
        <end position="311"/>
    </location>
</feature>
<dbReference type="GO" id="GO:0008253">
    <property type="term" value="F:5'-nucleotidase activity"/>
    <property type="evidence" value="ECO:0007669"/>
    <property type="project" value="UniProtKB-UniRule"/>
</dbReference>
<comment type="function">
    <text evidence="5">Nucleotidase that shows phosphatase activity on nucleoside 5'-monophosphates.</text>
</comment>